<dbReference type="HAMAP" id="MF_00469">
    <property type="entry name" value="TrhO"/>
    <property type="match status" value="1"/>
</dbReference>
<organism evidence="3 4">
    <name type="scientific">Pigmentiphaga aceris</name>
    <dbReference type="NCBI Taxonomy" id="1940612"/>
    <lineage>
        <taxon>Bacteria</taxon>
        <taxon>Pseudomonadati</taxon>
        <taxon>Pseudomonadota</taxon>
        <taxon>Betaproteobacteria</taxon>
        <taxon>Burkholderiales</taxon>
        <taxon>Alcaligenaceae</taxon>
        <taxon>Pigmentiphaga</taxon>
    </lineage>
</organism>
<dbReference type="Gene3D" id="3.40.250.10">
    <property type="entry name" value="Rhodanese-like domain"/>
    <property type="match status" value="1"/>
</dbReference>
<dbReference type="SUPFAM" id="SSF52821">
    <property type="entry name" value="Rhodanese/Cell cycle control phosphatase"/>
    <property type="match status" value="1"/>
</dbReference>
<dbReference type="InterPro" id="IPR020936">
    <property type="entry name" value="TrhO"/>
</dbReference>
<dbReference type="PANTHER" id="PTHR43268">
    <property type="entry name" value="THIOSULFATE SULFURTRANSFERASE/RHODANESE-LIKE DOMAIN-CONTAINING PROTEIN 2"/>
    <property type="match status" value="1"/>
</dbReference>
<evidence type="ECO:0000256" key="1">
    <source>
        <dbReference type="HAMAP-Rule" id="MF_00469"/>
    </source>
</evidence>
<dbReference type="AlphaFoldDB" id="A0A5C0AWN5"/>
<dbReference type="GO" id="GO:0006400">
    <property type="term" value="P:tRNA modification"/>
    <property type="evidence" value="ECO:0007669"/>
    <property type="project" value="UniProtKB-UniRule"/>
</dbReference>
<dbReference type="SUPFAM" id="SSF54975">
    <property type="entry name" value="Acylphosphatase/BLUF domain-like"/>
    <property type="match status" value="1"/>
</dbReference>
<keyword evidence="1" id="KW-0560">Oxidoreductase</keyword>
<name>A0A5C0AWN5_9BURK</name>
<dbReference type="InterPro" id="IPR001763">
    <property type="entry name" value="Rhodanese-like_dom"/>
</dbReference>
<comment type="function">
    <text evidence="1">Catalyzes oxygen-dependent 5-hydroxyuridine (ho5U) modification at position 34 in tRNAs.</text>
</comment>
<dbReference type="EMBL" id="CP043046">
    <property type="protein sequence ID" value="QEI05121.1"/>
    <property type="molecule type" value="Genomic_DNA"/>
</dbReference>
<feature type="domain" description="Rhodanese" evidence="2">
    <location>
        <begin position="138"/>
        <end position="232"/>
    </location>
</feature>
<dbReference type="OrthoDB" id="9778326at2"/>
<evidence type="ECO:0000259" key="2">
    <source>
        <dbReference type="PROSITE" id="PS50206"/>
    </source>
</evidence>
<dbReference type="Proteomes" id="UP000325161">
    <property type="component" value="Chromosome"/>
</dbReference>
<gene>
    <name evidence="1" type="primary">trhO</name>
    <name evidence="3" type="ORF">FXN63_04180</name>
</gene>
<evidence type="ECO:0000313" key="3">
    <source>
        <dbReference type="EMBL" id="QEI05121.1"/>
    </source>
</evidence>
<dbReference type="Pfam" id="PF00581">
    <property type="entry name" value="Rhodanese"/>
    <property type="match status" value="1"/>
</dbReference>
<dbReference type="PANTHER" id="PTHR43268:SF3">
    <property type="entry name" value="RHODANESE-LIKE DOMAIN-CONTAINING PROTEIN 7-RELATED"/>
    <property type="match status" value="1"/>
</dbReference>
<sequence>MTAVSSSVVAPSVVNIAAYRFVPLDDLPALREAVLAQAGDCGLRGTVLLAPEGINLFFAGSREGIDAFMTWLRADPRFTDLETKESLSADIPFGKLLVKIKNEIIRMNHPAIRPVEGRAPAVDAATLHRWLQTGVDDNGREVALLDTRNAFEVDCGTFDGAIDWRIDRFTQFPDAVLAHREELAGKTIVSFCTGGIRCEKAAIYMAEAGVENVYQLEGGILKYLEVTDGRGYHGTCFVFDDRRSVDADLAPAGVA</sequence>
<keyword evidence="3" id="KW-0808">Transferase</keyword>
<dbReference type="EC" id="1.14.-.-" evidence="1"/>
<comment type="similarity">
    <text evidence="1">Belongs to the TrhO family.</text>
</comment>
<dbReference type="Pfam" id="PF17773">
    <property type="entry name" value="UPF0176_N"/>
    <property type="match status" value="1"/>
</dbReference>
<reference evidence="3 4" key="1">
    <citation type="submission" date="2019-08" db="EMBL/GenBank/DDBJ databases">
        <title>Amphibian skin-associated Pigmentiphaga: genome sequence and occurrence across geography and hosts.</title>
        <authorList>
            <person name="Bletz M.C."/>
            <person name="Bunk B."/>
            <person name="Sproeer C."/>
            <person name="Biwer P."/>
            <person name="Reiter S."/>
            <person name="Rabemananjara F.C.E."/>
            <person name="Schulz S."/>
            <person name="Overmann J."/>
            <person name="Vences M."/>
        </authorList>
    </citation>
    <scope>NUCLEOTIDE SEQUENCE [LARGE SCALE GENOMIC DNA]</scope>
    <source>
        <strain evidence="3 4">Mada1488</strain>
    </source>
</reference>
<dbReference type="Gene3D" id="3.30.70.100">
    <property type="match status" value="1"/>
</dbReference>
<dbReference type="PROSITE" id="PS50206">
    <property type="entry name" value="RHODANESE_3"/>
    <property type="match status" value="1"/>
</dbReference>
<accession>A0A5C0AWN5</accession>
<proteinExistence type="inferred from homology"/>
<dbReference type="GO" id="GO:0016740">
    <property type="term" value="F:transferase activity"/>
    <property type="evidence" value="ECO:0007669"/>
    <property type="project" value="UniProtKB-KW"/>
</dbReference>
<keyword evidence="1" id="KW-0819">tRNA processing</keyword>
<protein>
    <recommendedName>
        <fullName evidence="1">tRNA uridine(34) hydroxylase</fullName>
        <ecNumber evidence="1">1.14.-.-</ecNumber>
    </recommendedName>
    <alternativeName>
        <fullName evidence="1">tRNA hydroxylation protein O</fullName>
    </alternativeName>
</protein>
<comment type="catalytic activity">
    <reaction evidence="1">
        <text>uridine(34) in tRNA + AH2 + O2 = 5-hydroxyuridine(34) in tRNA + A + H2O</text>
        <dbReference type="Rhea" id="RHEA:64224"/>
        <dbReference type="Rhea" id="RHEA-COMP:11727"/>
        <dbReference type="Rhea" id="RHEA-COMP:13381"/>
        <dbReference type="ChEBI" id="CHEBI:13193"/>
        <dbReference type="ChEBI" id="CHEBI:15377"/>
        <dbReference type="ChEBI" id="CHEBI:15379"/>
        <dbReference type="ChEBI" id="CHEBI:17499"/>
        <dbReference type="ChEBI" id="CHEBI:65315"/>
        <dbReference type="ChEBI" id="CHEBI:136877"/>
    </reaction>
</comment>
<dbReference type="KEGG" id="pacr:FXN63_04180"/>
<dbReference type="SMART" id="SM00450">
    <property type="entry name" value="RHOD"/>
    <property type="match status" value="1"/>
</dbReference>
<keyword evidence="4" id="KW-1185">Reference proteome</keyword>
<dbReference type="InterPro" id="IPR040503">
    <property type="entry name" value="TRHO_N"/>
</dbReference>
<dbReference type="InterPro" id="IPR036873">
    <property type="entry name" value="Rhodanese-like_dom_sf"/>
</dbReference>
<dbReference type="NCBIfam" id="NF003703">
    <property type="entry name" value="PRK05320.1"/>
    <property type="match status" value="1"/>
</dbReference>
<dbReference type="GO" id="GO:0016705">
    <property type="term" value="F:oxidoreductase activity, acting on paired donors, with incorporation or reduction of molecular oxygen"/>
    <property type="evidence" value="ECO:0007669"/>
    <property type="project" value="UniProtKB-UniRule"/>
</dbReference>
<dbReference type="InterPro" id="IPR036046">
    <property type="entry name" value="Acylphosphatase-like_dom_sf"/>
</dbReference>
<evidence type="ECO:0000313" key="4">
    <source>
        <dbReference type="Proteomes" id="UP000325161"/>
    </source>
</evidence>
<dbReference type="RefSeq" id="WP_148813123.1">
    <property type="nucleotide sequence ID" value="NZ_CP043046.1"/>
</dbReference>